<keyword evidence="7" id="KW-0408">Iron</keyword>
<evidence type="ECO:0000313" key="12">
    <source>
        <dbReference type="Proteomes" id="UP001139289"/>
    </source>
</evidence>
<dbReference type="PROSITE" id="PS50893">
    <property type="entry name" value="ABC_TRANSPORTER_2"/>
    <property type="match status" value="1"/>
</dbReference>
<evidence type="ECO:0000259" key="10">
    <source>
        <dbReference type="PROSITE" id="PS50893"/>
    </source>
</evidence>
<evidence type="ECO:0000256" key="1">
    <source>
        <dbReference type="ARBA" id="ARBA00004202"/>
    </source>
</evidence>
<dbReference type="PANTHER" id="PTHR42771:SF3">
    <property type="entry name" value="PETROBACTIN IMPORT ATP-BINDING PROTEIN YCLP"/>
    <property type="match status" value="1"/>
</dbReference>
<dbReference type="GO" id="GO:0016887">
    <property type="term" value="F:ATP hydrolysis activity"/>
    <property type="evidence" value="ECO:0007669"/>
    <property type="project" value="InterPro"/>
</dbReference>
<dbReference type="GO" id="GO:0006826">
    <property type="term" value="P:iron ion transport"/>
    <property type="evidence" value="ECO:0007669"/>
    <property type="project" value="UniProtKB-KW"/>
</dbReference>
<dbReference type="AlphaFoldDB" id="A0A9X1LR42"/>
<evidence type="ECO:0000256" key="3">
    <source>
        <dbReference type="ARBA" id="ARBA00022475"/>
    </source>
</evidence>
<dbReference type="InterPro" id="IPR003439">
    <property type="entry name" value="ABC_transporter-like_ATP-bd"/>
</dbReference>
<dbReference type="GO" id="GO:0005886">
    <property type="term" value="C:plasma membrane"/>
    <property type="evidence" value="ECO:0007669"/>
    <property type="project" value="UniProtKB-SubCell"/>
</dbReference>
<sequence length="252" mass="27840">MIRLTHVTKRYSSDVEIGPVSIDIPAGGIIALVGPNGAGKSTVLTMIGRLLAPDEGTIEVAGLDVHRTPSKTVAKTVSILRQENHFVTRLTVRQLVSFGRYPYSGGRLTQADEDKISEAIDFLDLTDLEQRFLDQLSGGQRQRAYVAMVLAQDTDYLLLDEPLNNLDAQHSVQMMGQLRRAADELGRTIVIVLHDINFAAAYSDYIIAMENGRIAEHGTPDEIIRDDVLTRVFRTPVTVIDGPNGRFAAYHR</sequence>
<evidence type="ECO:0000256" key="4">
    <source>
        <dbReference type="ARBA" id="ARBA00022496"/>
    </source>
</evidence>
<keyword evidence="6 11" id="KW-0067">ATP-binding</keyword>
<accession>A0A9X1LR42</accession>
<dbReference type="Gene3D" id="3.40.50.300">
    <property type="entry name" value="P-loop containing nucleotide triphosphate hydrolases"/>
    <property type="match status" value="1"/>
</dbReference>
<dbReference type="SMART" id="SM00382">
    <property type="entry name" value="AAA"/>
    <property type="match status" value="1"/>
</dbReference>
<evidence type="ECO:0000256" key="6">
    <source>
        <dbReference type="ARBA" id="ARBA00022840"/>
    </source>
</evidence>
<comment type="subcellular location">
    <subcellularLocation>
        <location evidence="1">Cell membrane</location>
        <topology evidence="1">Peripheral membrane protein</topology>
    </subcellularLocation>
</comment>
<keyword evidence="4" id="KW-0410">Iron transport</keyword>
<dbReference type="SUPFAM" id="SSF52540">
    <property type="entry name" value="P-loop containing nucleoside triphosphate hydrolases"/>
    <property type="match status" value="1"/>
</dbReference>
<evidence type="ECO:0000256" key="5">
    <source>
        <dbReference type="ARBA" id="ARBA00022741"/>
    </source>
</evidence>
<gene>
    <name evidence="11" type="ORF">KEC56_12155</name>
</gene>
<evidence type="ECO:0000256" key="2">
    <source>
        <dbReference type="ARBA" id="ARBA00022448"/>
    </source>
</evidence>
<dbReference type="InterPro" id="IPR051535">
    <property type="entry name" value="Siderophore_ABC-ATPase"/>
</dbReference>
<dbReference type="RefSeq" id="WP_175987040.1">
    <property type="nucleotide sequence ID" value="NZ_JAGTTM010000005.1"/>
</dbReference>
<keyword evidence="9" id="KW-0472">Membrane</keyword>
<evidence type="ECO:0000256" key="9">
    <source>
        <dbReference type="ARBA" id="ARBA00023136"/>
    </source>
</evidence>
<keyword evidence="8" id="KW-0406">Ion transport</keyword>
<protein>
    <submittedName>
        <fullName evidence="11">ATP-binding cassette domain-containing protein</fullName>
    </submittedName>
</protein>
<dbReference type="CDD" id="cd03214">
    <property type="entry name" value="ABC_Iron-Siderophores_B12_Hemin"/>
    <property type="match status" value="1"/>
</dbReference>
<keyword evidence="5" id="KW-0547">Nucleotide-binding</keyword>
<evidence type="ECO:0000313" key="11">
    <source>
        <dbReference type="EMBL" id="MCC2030257.1"/>
    </source>
</evidence>
<dbReference type="EMBL" id="JAGTTM010000005">
    <property type="protein sequence ID" value="MCC2030257.1"/>
    <property type="molecule type" value="Genomic_DNA"/>
</dbReference>
<organism evidence="11 12">
    <name type="scientific">Microbacterium tenebrionis</name>
    <dbReference type="NCBI Taxonomy" id="2830665"/>
    <lineage>
        <taxon>Bacteria</taxon>
        <taxon>Bacillati</taxon>
        <taxon>Actinomycetota</taxon>
        <taxon>Actinomycetes</taxon>
        <taxon>Micrococcales</taxon>
        <taxon>Microbacteriaceae</taxon>
        <taxon>Microbacterium</taxon>
    </lineage>
</organism>
<keyword evidence="3" id="KW-1003">Cell membrane</keyword>
<dbReference type="Pfam" id="PF00005">
    <property type="entry name" value="ABC_tran"/>
    <property type="match status" value="1"/>
</dbReference>
<keyword evidence="12" id="KW-1185">Reference proteome</keyword>
<dbReference type="InterPro" id="IPR027417">
    <property type="entry name" value="P-loop_NTPase"/>
</dbReference>
<dbReference type="Proteomes" id="UP001139289">
    <property type="component" value="Unassembled WGS sequence"/>
</dbReference>
<evidence type="ECO:0000256" key="8">
    <source>
        <dbReference type="ARBA" id="ARBA00023065"/>
    </source>
</evidence>
<dbReference type="PANTHER" id="PTHR42771">
    <property type="entry name" value="IRON(3+)-HYDROXAMATE IMPORT ATP-BINDING PROTEIN FHUC"/>
    <property type="match status" value="1"/>
</dbReference>
<reference evidence="11" key="1">
    <citation type="submission" date="2021-04" db="EMBL/GenBank/DDBJ databases">
        <title>Microbacterium tenobrionis sp. nov. and Microbacterium allomyrinae sp. nov., isolated from larvae of Tenobrio molitor and Allomyrina dichotoma, respectively.</title>
        <authorList>
            <person name="Lee S.D."/>
        </authorList>
    </citation>
    <scope>NUCLEOTIDE SEQUENCE</scope>
    <source>
        <strain evidence="11">YMB-B2</strain>
    </source>
</reference>
<feature type="domain" description="ABC transporter" evidence="10">
    <location>
        <begin position="2"/>
        <end position="236"/>
    </location>
</feature>
<keyword evidence="2" id="KW-0813">Transport</keyword>
<dbReference type="GO" id="GO:0005524">
    <property type="term" value="F:ATP binding"/>
    <property type="evidence" value="ECO:0007669"/>
    <property type="project" value="UniProtKB-KW"/>
</dbReference>
<proteinExistence type="predicted"/>
<comment type="caution">
    <text evidence="11">The sequence shown here is derived from an EMBL/GenBank/DDBJ whole genome shotgun (WGS) entry which is preliminary data.</text>
</comment>
<dbReference type="FunFam" id="3.40.50.300:FF:000134">
    <property type="entry name" value="Iron-enterobactin ABC transporter ATP-binding protein"/>
    <property type="match status" value="1"/>
</dbReference>
<dbReference type="InterPro" id="IPR003593">
    <property type="entry name" value="AAA+_ATPase"/>
</dbReference>
<evidence type="ECO:0000256" key="7">
    <source>
        <dbReference type="ARBA" id="ARBA00023004"/>
    </source>
</evidence>
<name>A0A9X1LR42_9MICO</name>